<sequence length="218" mass="23979">MLPSTPDLPFLQQLFGQDTLYVIPEPAGLENLPLTTTAKATPSLPKPASGQVESPLEEPAVAKEPVIAVKEPLATPIPPVPAVAPQAPAPNIRWQGEAVKGTYLLFEVPEPTFLSLPQHAFLQKVLAAVGLNTGQVQFGNLSRSIEHDVKTIAAQQQAKHILLFGQGLPVANLSRMEFYRMYKFEESRFVLVDALEDIEKSVELKKKLWDVLQKIFLP</sequence>
<reference evidence="1 3" key="1">
    <citation type="submission" date="2019-07" db="EMBL/GenBank/DDBJ databases">
        <authorList>
            <person name="Qu J.-H."/>
        </authorList>
    </citation>
    <scope>NUCLEOTIDE SEQUENCE [LARGE SCALE GENOMIC DNA]</scope>
    <source>
        <strain evidence="1 3">MDT1-10-3</strain>
    </source>
</reference>
<dbReference type="OrthoDB" id="893215at2"/>
<reference evidence="2 4" key="3">
    <citation type="submission" date="2024-08" db="EMBL/GenBank/DDBJ databases">
        <authorList>
            <person name="Wei W."/>
        </authorList>
    </citation>
    <scope>NUCLEOTIDE SEQUENCE [LARGE SCALE GENOMIC DNA]</scope>
    <source>
        <strain evidence="2 4">XU2</strain>
    </source>
</reference>
<evidence type="ECO:0000313" key="4">
    <source>
        <dbReference type="Proteomes" id="UP001570846"/>
    </source>
</evidence>
<comment type="caution">
    <text evidence="1">The sequence shown here is derived from an EMBL/GenBank/DDBJ whole genome shotgun (WGS) entry which is preliminary data.</text>
</comment>
<dbReference type="RefSeq" id="WP_149098229.1">
    <property type="nucleotide sequence ID" value="NZ_BMMG01000003.1"/>
</dbReference>
<dbReference type="EMBL" id="JBGOGF010000010">
    <property type="protein sequence ID" value="MFA1773003.1"/>
    <property type="molecule type" value="Genomic_DNA"/>
</dbReference>
<dbReference type="AlphaFoldDB" id="A0A5M8QE10"/>
<gene>
    <name evidence="2" type="ORF">ACD591_17015</name>
    <name evidence="1" type="ORF">FOE74_08750</name>
</gene>
<evidence type="ECO:0000313" key="3">
    <source>
        <dbReference type="Proteomes" id="UP000323866"/>
    </source>
</evidence>
<name>A0A5M8QE10_9BACT</name>
<dbReference type="Proteomes" id="UP000323866">
    <property type="component" value="Unassembled WGS sequence"/>
</dbReference>
<evidence type="ECO:0000313" key="2">
    <source>
        <dbReference type="EMBL" id="MFA1773003.1"/>
    </source>
</evidence>
<accession>A0A5M8QE10</accession>
<organism evidence="1 3">
    <name type="scientific">Rufibacter glacialis</name>
    <dbReference type="NCBI Taxonomy" id="1259555"/>
    <lineage>
        <taxon>Bacteria</taxon>
        <taxon>Pseudomonadati</taxon>
        <taxon>Bacteroidota</taxon>
        <taxon>Cytophagia</taxon>
        <taxon>Cytophagales</taxon>
        <taxon>Hymenobacteraceae</taxon>
        <taxon>Rufibacter</taxon>
    </lineage>
</organism>
<dbReference type="Proteomes" id="UP001570846">
    <property type="component" value="Unassembled WGS sequence"/>
</dbReference>
<reference evidence="1 3" key="2">
    <citation type="submission" date="2019-09" db="EMBL/GenBank/DDBJ databases">
        <title>A bacterium isolated from glacier soil.</title>
        <authorList>
            <person name="Liu Q."/>
        </authorList>
    </citation>
    <scope>NUCLEOTIDE SEQUENCE [LARGE SCALE GENOMIC DNA]</scope>
    <source>
        <strain evidence="1 3">MDT1-10-3</strain>
    </source>
</reference>
<dbReference type="EMBL" id="VKKZ01000020">
    <property type="protein sequence ID" value="KAA6434285.1"/>
    <property type="molecule type" value="Genomic_DNA"/>
</dbReference>
<protein>
    <submittedName>
        <fullName evidence="1">Uncharacterized protein</fullName>
    </submittedName>
</protein>
<evidence type="ECO:0000313" key="1">
    <source>
        <dbReference type="EMBL" id="KAA6434285.1"/>
    </source>
</evidence>
<proteinExistence type="predicted"/>
<keyword evidence="4" id="KW-1185">Reference proteome</keyword>